<comment type="caution">
    <text evidence="2">The sequence shown here is derived from an EMBL/GenBank/DDBJ whole genome shotgun (WGS) entry which is preliminary data.</text>
</comment>
<proteinExistence type="predicted"/>
<dbReference type="InterPro" id="IPR046088">
    <property type="entry name" value="DUF6106"/>
</dbReference>
<evidence type="ECO:0000313" key="2">
    <source>
        <dbReference type="EMBL" id="HJB07915.1"/>
    </source>
</evidence>
<dbReference type="Proteomes" id="UP000886804">
    <property type="component" value="Unassembled WGS sequence"/>
</dbReference>
<dbReference type="AlphaFoldDB" id="A0A9D2L8Q3"/>
<accession>A0A9D2L8Q3</accession>
<keyword evidence="1" id="KW-1133">Transmembrane helix</keyword>
<keyword evidence="1" id="KW-0472">Membrane</keyword>
<dbReference type="Pfam" id="PF19601">
    <property type="entry name" value="DUF6106"/>
    <property type="match status" value="1"/>
</dbReference>
<evidence type="ECO:0000313" key="3">
    <source>
        <dbReference type="Proteomes" id="UP000886804"/>
    </source>
</evidence>
<gene>
    <name evidence="2" type="ORF">H9716_08645</name>
</gene>
<reference evidence="2" key="2">
    <citation type="submission" date="2021-04" db="EMBL/GenBank/DDBJ databases">
        <authorList>
            <person name="Gilroy R."/>
        </authorList>
    </citation>
    <scope>NUCLEOTIDE SEQUENCE</scope>
    <source>
        <strain evidence="2">CHK188-4685</strain>
    </source>
</reference>
<feature type="transmembrane region" description="Helical" evidence="1">
    <location>
        <begin position="26"/>
        <end position="58"/>
    </location>
</feature>
<keyword evidence="1" id="KW-0812">Transmembrane</keyword>
<name>A0A9D2L8Q3_9FIRM</name>
<sequence>MNEDAYAEWLVKRKDPPYALPAKVGITVLLVVALLAAFVSLLGLVLLVAAGVAAYFVYTSFSVEYEYLFVEGDLSIDRILAKSRRKKVLECKKDEIQIVAPSDSYMLKDYEKSGMKVKDCSSGTGAKTYSLIYQQGADCVKVIFEPNDRLLRSMRNYIPRKVVRGEAG</sequence>
<organism evidence="2 3">
    <name type="scientific">Candidatus Enterocloster faecavium</name>
    <dbReference type="NCBI Taxonomy" id="2838560"/>
    <lineage>
        <taxon>Bacteria</taxon>
        <taxon>Bacillati</taxon>
        <taxon>Bacillota</taxon>
        <taxon>Clostridia</taxon>
        <taxon>Lachnospirales</taxon>
        <taxon>Lachnospiraceae</taxon>
        <taxon>Enterocloster</taxon>
    </lineage>
</organism>
<dbReference type="EMBL" id="DWYS01000102">
    <property type="protein sequence ID" value="HJB07915.1"/>
    <property type="molecule type" value="Genomic_DNA"/>
</dbReference>
<reference evidence="2" key="1">
    <citation type="journal article" date="2021" name="PeerJ">
        <title>Extensive microbial diversity within the chicken gut microbiome revealed by metagenomics and culture.</title>
        <authorList>
            <person name="Gilroy R."/>
            <person name="Ravi A."/>
            <person name="Getino M."/>
            <person name="Pursley I."/>
            <person name="Horton D.L."/>
            <person name="Alikhan N.F."/>
            <person name="Baker D."/>
            <person name="Gharbi K."/>
            <person name="Hall N."/>
            <person name="Watson M."/>
            <person name="Adriaenssens E.M."/>
            <person name="Foster-Nyarko E."/>
            <person name="Jarju S."/>
            <person name="Secka A."/>
            <person name="Antonio M."/>
            <person name="Oren A."/>
            <person name="Chaudhuri R.R."/>
            <person name="La Ragione R."/>
            <person name="Hildebrand F."/>
            <person name="Pallen M.J."/>
        </authorList>
    </citation>
    <scope>NUCLEOTIDE SEQUENCE</scope>
    <source>
        <strain evidence="2">CHK188-4685</strain>
    </source>
</reference>
<protein>
    <submittedName>
        <fullName evidence="2">Uncharacterized protein</fullName>
    </submittedName>
</protein>
<evidence type="ECO:0000256" key="1">
    <source>
        <dbReference type="SAM" id="Phobius"/>
    </source>
</evidence>